<reference evidence="3 4" key="1">
    <citation type="submission" date="2018-08" db="EMBL/GenBank/DDBJ databases">
        <title>Draft genome of the lignicolous fungus Coniochaeta pulveracea.</title>
        <authorList>
            <person name="Borstlap C.J."/>
            <person name="De Witt R.N."/>
            <person name="Botha A."/>
            <person name="Volschenk H."/>
        </authorList>
    </citation>
    <scope>NUCLEOTIDE SEQUENCE [LARGE SCALE GENOMIC DNA]</scope>
    <source>
        <strain evidence="3 4">CAB683</strain>
    </source>
</reference>
<feature type="compositionally biased region" description="Basic and acidic residues" evidence="2">
    <location>
        <begin position="161"/>
        <end position="172"/>
    </location>
</feature>
<organism evidence="3 4">
    <name type="scientific">Coniochaeta pulveracea</name>
    <dbReference type="NCBI Taxonomy" id="177199"/>
    <lineage>
        <taxon>Eukaryota</taxon>
        <taxon>Fungi</taxon>
        <taxon>Dikarya</taxon>
        <taxon>Ascomycota</taxon>
        <taxon>Pezizomycotina</taxon>
        <taxon>Sordariomycetes</taxon>
        <taxon>Sordariomycetidae</taxon>
        <taxon>Coniochaetales</taxon>
        <taxon>Coniochaetaceae</taxon>
        <taxon>Coniochaeta</taxon>
    </lineage>
</organism>
<feature type="compositionally biased region" description="Low complexity" evidence="2">
    <location>
        <begin position="57"/>
        <end position="76"/>
    </location>
</feature>
<feature type="compositionally biased region" description="Low complexity" evidence="2">
    <location>
        <begin position="642"/>
        <end position="658"/>
    </location>
</feature>
<feature type="compositionally biased region" description="Basic and acidic residues" evidence="2">
    <location>
        <begin position="134"/>
        <end position="147"/>
    </location>
</feature>
<evidence type="ECO:0000313" key="3">
    <source>
        <dbReference type="EMBL" id="RKU42434.1"/>
    </source>
</evidence>
<sequence length="693" mass="78297">MEEMTGPQPTTHATDDLAINTTDFDTDNRQLTWSLVHNNDDDSAIQPTRSTLRKRSSSSASSSYHSSSPVSSSDFSGLGHPSDLRTYRFPPVPPSRSLPREKPSIRKLKTQLATLAGVSVDVGSTGHPSTTARWSRDADLARRENKHGSSNRNGEDEDVKEEQTDSEAEHDQRLEDAWARLQAQRAAVRQLRLHLDRRRRHLQRLETRVEDADNAFMSLCRDDIANGGSYHDTTKAFLQRLQVLQGTRDEYRSEQTEVQQLEDQLAEAEMDSEARETEFFGILLWQETTPPPTVAGVHSHDPRSRTSLLGIPSDRPPDLHPLFKQLMGVIGHRENLKEHHSELIEHRGSILFDLELAIRRERLRGTEGRPDKRGAVVDNAEIAALTSITRDPERMNEELGRFKSQIGSYNWSFLVEFPERETRVIGEMAAATAQVNRLRQLCIDRRLLRKHLSCYDEYIIFADTGKAFQEETISISPEELPRQENFRFRSRFPVLQSNPRYIFQLDTPFTALKRAIALPKDDPSRPQQVADAIKEHSISTLLSETKAEDKSEFINRWLLQRLRTSSLEIALLYTVFVFVTRLQARNATRWQEDVLFFWSRDACNYPKEHFRGQVTARSSSVIDDPAGPGISDSWSGASPYLGSTDSTSNPPNPTNENPEPSEVEPGEGTLAPETDRVSNSGASSRAPSTAHGT</sequence>
<dbReference type="EMBL" id="QVQW01000056">
    <property type="protein sequence ID" value="RKU42434.1"/>
    <property type="molecule type" value="Genomic_DNA"/>
</dbReference>
<dbReference type="OrthoDB" id="3553547at2759"/>
<accession>A0A420Y3H4</accession>
<feature type="region of interest" description="Disordered" evidence="2">
    <location>
        <begin position="614"/>
        <end position="693"/>
    </location>
</feature>
<keyword evidence="1" id="KW-0175">Coiled coil</keyword>
<comment type="caution">
    <text evidence="3">The sequence shown here is derived from an EMBL/GenBank/DDBJ whole genome shotgun (WGS) entry which is preliminary data.</text>
</comment>
<gene>
    <name evidence="3" type="ORF">DL546_000865</name>
</gene>
<keyword evidence="4" id="KW-1185">Reference proteome</keyword>
<proteinExistence type="predicted"/>
<evidence type="ECO:0000313" key="4">
    <source>
        <dbReference type="Proteomes" id="UP000275385"/>
    </source>
</evidence>
<dbReference type="STRING" id="177199.A0A420Y3H4"/>
<feature type="region of interest" description="Disordered" evidence="2">
    <location>
        <begin position="119"/>
        <end position="172"/>
    </location>
</feature>
<feature type="region of interest" description="Disordered" evidence="2">
    <location>
        <begin position="1"/>
        <end position="23"/>
    </location>
</feature>
<dbReference type="AlphaFoldDB" id="A0A420Y3H4"/>
<feature type="coiled-coil region" evidence="1">
    <location>
        <begin position="188"/>
        <end position="278"/>
    </location>
</feature>
<dbReference type="Proteomes" id="UP000275385">
    <property type="component" value="Unassembled WGS sequence"/>
</dbReference>
<evidence type="ECO:0000256" key="1">
    <source>
        <dbReference type="SAM" id="Coils"/>
    </source>
</evidence>
<feature type="region of interest" description="Disordered" evidence="2">
    <location>
        <begin position="36"/>
        <end position="105"/>
    </location>
</feature>
<evidence type="ECO:0000256" key="2">
    <source>
        <dbReference type="SAM" id="MobiDB-lite"/>
    </source>
</evidence>
<feature type="compositionally biased region" description="Polar residues" evidence="2">
    <location>
        <begin position="677"/>
        <end position="693"/>
    </location>
</feature>
<protein>
    <submittedName>
        <fullName evidence="3">Uncharacterized protein</fullName>
    </submittedName>
</protein>
<name>A0A420Y3H4_9PEZI</name>